<evidence type="ECO:0000313" key="1">
    <source>
        <dbReference type="EMBL" id="EKJ68397.1"/>
    </source>
</evidence>
<dbReference type="HOGENOM" id="CLU_1731572_0_0_1"/>
<dbReference type="EMBL" id="AFNW01000605">
    <property type="protein sequence ID" value="EKJ68397.1"/>
    <property type="molecule type" value="Genomic_DNA"/>
</dbReference>
<comment type="caution">
    <text evidence="1">The sequence shown here is derived from an EMBL/GenBank/DDBJ whole genome shotgun (WGS) entry which is preliminary data.</text>
</comment>
<name>K3V5E5_FUSPC</name>
<dbReference type="OrthoDB" id="10373950at2759"/>
<reference evidence="1 2" key="1">
    <citation type="journal article" date="2012" name="PLoS Pathog.">
        <title>Comparative pathogenomics reveals horizontally acquired novel virulence genes in fungi infecting cereal hosts.</title>
        <authorList>
            <person name="Gardiner D.M."/>
            <person name="McDonald M.C."/>
            <person name="Covarelli L."/>
            <person name="Solomon P.S."/>
            <person name="Rusu A.G."/>
            <person name="Marshall M."/>
            <person name="Kazan K."/>
            <person name="Chakraborty S."/>
            <person name="McDonald B.A."/>
            <person name="Manners J.M."/>
        </authorList>
    </citation>
    <scope>NUCLEOTIDE SEQUENCE [LARGE SCALE GENOMIC DNA]</scope>
    <source>
        <strain evidence="1 2">CS3096</strain>
    </source>
</reference>
<dbReference type="RefSeq" id="XP_009262797.1">
    <property type="nucleotide sequence ID" value="XM_009264522.1"/>
</dbReference>
<gene>
    <name evidence="1" type="ORF">FPSE_11405</name>
</gene>
<evidence type="ECO:0000313" key="2">
    <source>
        <dbReference type="Proteomes" id="UP000007978"/>
    </source>
</evidence>
<dbReference type="GeneID" id="20370022"/>
<proteinExistence type="predicted"/>
<sequence>MADQVQDLLTRLSLELSVTEPAKLKEHMAYLQRRAARLGCYYERFPKYPAIPDQIEHTEAFIDLLSDLRTRGGNKKDIAELQRELRAQMRKDDYGGSEVLYRRSLARRIQRVIDATMSALRTDISEWEDMKKAMAKESRNPAKSIKTVSED</sequence>
<dbReference type="AlphaFoldDB" id="K3V5E5"/>
<dbReference type="Proteomes" id="UP000007978">
    <property type="component" value="Chromosome 1"/>
</dbReference>
<organism evidence="1 2">
    <name type="scientific">Fusarium pseudograminearum (strain CS3096)</name>
    <name type="common">Wheat and barley crown-rot fungus</name>
    <dbReference type="NCBI Taxonomy" id="1028729"/>
    <lineage>
        <taxon>Eukaryota</taxon>
        <taxon>Fungi</taxon>
        <taxon>Dikarya</taxon>
        <taxon>Ascomycota</taxon>
        <taxon>Pezizomycotina</taxon>
        <taxon>Sordariomycetes</taxon>
        <taxon>Hypocreomycetidae</taxon>
        <taxon>Hypocreales</taxon>
        <taxon>Nectriaceae</taxon>
        <taxon>Fusarium</taxon>
    </lineage>
</organism>
<dbReference type="KEGG" id="fpu:FPSE_11405"/>
<protein>
    <submittedName>
        <fullName evidence="1">Uncharacterized protein</fullName>
    </submittedName>
</protein>
<keyword evidence="2" id="KW-1185">Reference proteome</keyword>
<accession>K3V5E5</accession>